<feature type="compositionally biased region" description="Basic and acidic residues" evidence="1">
    <location>
        <begin position="17"/>
        <end position="27"/>
    </location>
</feature>
<keyword evidence="3" id="KW-1185">Reference proteome</keyword>
<proteinExistence type="predicted"/>
<feature type="region of interest" description="Disordered" evidence="1">
    <location>
        <begin position="109"/>
        <end position="267"/>
    </location>
</feature>
<evidence type="ECO:0000256" key="1">
    <source>
        <dbReference type="SAM" id="MobiDB-lite"/>
    </source>
</evidence>
<feature type="region of interest" description="Disordered" evidence="1">
    <location>
        <begin position="1"/>
        <end position="73"/>
    </location>
</feature>
<sequence>MADLANTDANFAGKTLGDTHSDRHPDPILHFQLEPGVEADDSGGNSPPLWKIGGPSPSRPLLGRHRRLRSDSRADAIARGQWELMEMVKNMPEASYELSLKDLVESNREIEGNGSVGENHGVNPQQRAAARSNRSSPEERRKISGEGKIGGFDNRGVILNTGLPFSARGPKRKVAVVKNHGGGRVSPKVDGLKGGGHGEADWWRKGFAGSSDSDSSRTSGGGGSSSMTTVSSGGRSVGSGGGSRGGGRKNGGCWPFCWSRKGKSKPV</sequence>
<feature type="compositionally biased region" description="Low complexity" evidence="1">
    <location>
        <begin position="225"/>
        <end position="234"/>
    </location>
</feature>
<name>A0A9N7R2G6_STRHE</name>
<organism evidence="2 3">
    <name type="scientific">Striga hermonthica</name>
    <name type="common">Purple witchweed</name>
    <name type="synonym">Buchnera hermonthica</name>
    <dbReference type="NCBI Taxonomy" id="68872"/>
    <lineage>
        <taxon>Eukaryota</taxon>
        <taxon>Viridiplantae</taxon>
        <taxon>Streptophyta</taxon>
        <taxon>Embryophyta</taxon>
        <taxon>Tracheophyta</taxon>
        <taxon>Spermatophyta</taxon>
        <taxon>Magnoliopsida</taxon>
        <taxon>eudicotyledons</taxon>
        <taxon>Gunneridae</taxon>
        <taxon>Pentapetalae</taxon>
        <taxon>asterids</taxon>
        <taxon>lamiids</taxon>
        <taxon>Lamiales</taxon>
        <taxon>Orobanchaceae</taxon>
        <taxon>Buchnereae</taxon>
        <taxon>Striga</taxon>
    </lineage>
</organism>
<dbReference type="AlphaFoldDB" id="A0A9N7R2G6"/>
<dbReference type="EMBL" id="CACSLK010004199">
    <property type="protein sequence ID" value="CAA0809980.1"/>
    <property type="molecule type" value="Genomic_DNA"/>
</dbReference>
<gene>
    <name evidence="2" type="ORF">SHERM_11889</name>
</gene>
<feature type="compositionally biased region" description="Gly residues" evidence="1">
    <location>
        <begin position="235"/>
        <end position="250"/>
    </location>
</feature>
<feature type="compositionally biased region" description="Low complexity" evidence="1">
    <location>
        <begin position="209"/>
        <end position="218"/>
    </location>
</feature>
<dbReference type="OrthoDB" id="776574at2759"/>
<comment type="caution">
    <text evidence="2">The sequence shown here is derived from an EMBL/GenBank/DDBJ whole genome shotgun (WGS) entry which is preliminary data.</text>
</comment>
<feature type="compositionally biased region" description="Basic and acidic residues" evidence="1">
    <location>
        <begin position="136"/>
        <end position="145"/>
    </location>
</feature>
<dbReference type="PANTHER" id="PTHR34193:SF1">
    <property type="entry name" value="EXPRESSED PROTEIN"/>
    <property type="match status" value="1"/>
</dbReference>
<evidence type="ECO:0000313" key="2">
    <source>
        <dbReference type="EMBL" id="CAA0809980.1"/>
    </source>
</evidence>
<protein>
    <submittedName>
        <fullName evidence="2">Uncharacterized protein</fullName>
    </submittedName>
</protein>
<dbReference type="Proteomes" id="UP001153555">
    <property type="component" value="Unassembled WGS sequence"/>
</dbReference>
<evidence type="ECO:0000313" key="3">
    <source>
        <dbReference type="Proteomes" id="UP001153555"/>
    </source>
</evidence>
<accession>A0A9N7R2G6</accession>
<dbReference type="PANTHER" id="PTHR34193">
    <property type="entry name" value="OS11G0199801 PROTEIN"/>
    <property type="match status" value="1"/>
</dbReference>
<reference evidence="2" key="1">
    <citation type="submission" date="2019-12" db="EMBL/GenBank/DDBJ databases">
        <authorList>
            <person name="Scholes J."/>
        </authorList>
    </citation>
    <scope>NUCLEOTIDE SEQUENCE</scope>
</reference>